<feature type="transmembrane region" description="Helical" evidence="3">
    <location>
        <begin position="6"/>
        <end position="22"/>
    </location>
</feature>
<name>A0A7X9S0I8_9BACT</name>
<evidence type="ECO:0000259" key="4">
    <source>
        <dbReference type="Pfam" id="PF08797"/>
    </source>
</evidence>
<evidence type="ECO:0000256" key="1">
    <source>
        <dbReference type="ARBA" id="ARBA00022723"/>
    </source>
</evidence>
<organism evidence="5 6">
    <name type="scientific">Flammeovirga aprica JL-4</name>
    <dbReference type="NCBI Taxonomy" id="694437"/>
    <lineage>
        <taxon>Bacteria</taxon>
        <taxon>Pseudomonadati</taxon>
        <taxon>Bacteroidota</taxon>
        <taxon>Cytophagia</taxon>
        <taxon>Cytophagales</taxon>
        <taxon>Flammeovirgaceae</taxon>
        <taxon>Flammeovirga</taxon>
    </lineage>
</organism>
<dbReference type="Pfam" id="PF08797">
    <property type="entry name" value="HIRAN"/>
    <property type="match status" value="1"/>
</dbReference>
<feature type="domain" description="HIRAN" evidence="4">
    <location>
        <begin position="63"/>
        <end position="147"/>
    </location>
</feature>
<sequence length="169" mass="19753">MSLTTWAIIIAIVVLLVFYLRLKSKSKKQALKKKEEETKKKYQLYLKRFNDTSNLKKLEPQITKVAGTKYDNEDTGVNRQEIIKNTKEGELLMLLPDELNRFDSSAIKVVRLNDEQIGFLDMDISVEVKSRLKSQSLVEAKILKIYKEKDNFEVEIALQRYSRKLKQPL</sequence>
<keyword evidence="3" id="KW-0472">Membrane</keyword>
<dbReference type="GO" id="GO:0003676">
    <property type="term" value="F:nucleic acid binding"/>
    <property type="evidence" value="ECO:0007669"/>
    <property type="project" value="InterPro"/>
</dbReference>
<evidence type="ECO:0000256" key="3">
    <source>
        <dbReference type="SAM" id="Phobius"/>
    </source>
</evidence>
<dbReference type="EMBL" id="JABANE010000140">
    <property type="protein sequence ID" value="NME72180.1"/>
    <property type="molecule type" value="Genomic_DNA"/>
</dbReference>
<comment type="caution">
    <text evidence="5">The sequence shown here is derived from an EMBL/GenBank/DDBJ whole genome shotgun (WGS) entry which is preliminary data.</text>
</comment>
<gene>
    <name evidence="5" type="ORF">HHU12_29735</name>
</gene>
<protein>
    <recommendedName>
        <fullName evidence="4">HIRAN domain-containing protein</fullName>
    </recommendedName>
</protein>
<keyword evidence="1" id="KW-0479">Metal-binding</keyword>
<dbReference type="RefSeq" id="WP_169660373.1">
    <property type="nucleotide sequence ID" value="NZ_JABANE010000140.1"/>
</dbReference>
<dbReference type="InterPro" id="IPR014905">
    <property type="entry name" value="HIRAN"/>
</dbReference>
<evidence type="ECO:0000313" key="5">
    <source>
        <dbReference type="EMBL" id="NME72180.1"/>
    </source>
</evidence>
<accession>A0A7X9S0I8</accession>
<evidence type="ECO:0000313" key="6">
    <source>
        <dbReference type="Proteomes" id="UP000576082"/>
    </source>
</evidence>
<dbReference type="AlphaFoldDB" id="A0A7X9S0I8"/>
<dbReference type="Proteomes" id="UP000576082">
    <property type="component" value="Unassembled WGS sequence"/>
</dbReference>
<evidence type="ECO:0000256" key="2">
    <source>
        <dbReference type="ARBA" id="ARBA00022801"/>
    </source>
</evidence>
<keyword evidence="3" id="KW-0812">Transmembrane</keyword>
<proteinExistence type="predicted"/>
<keyword evidence="6" id="KW-1185">Reference proteome</keyword>
<dbReference type="GO" id="GO:0016818">
    <property type="term" value="F:hydrolase activity, acting on acid anhydrides, in phosphorus-containing anhydrides"/>
    <property type="evidence" value="ECO:0007669"/>
    <property type="project" value="InterPro"/>
</dbReference>
<dbReference type="GO" id="GO:0008270">
    <property type="term" value="F:zinc ion binding"/>
    <property type="evidence" value="ECO:0007669"/>
    <property type="project" value="InterPro"/>
</dbReference>
<keyword evidence="2" id="KW-0378">Hydrolase</keyword>
<keyword evidence="3" id="KW-1133">Transmembrane helix</keyword>
<dbReference type="Gene3D" id="3.30.70.2330">
    <property type="match status" value="1"/>
</dbReference>
<reference evidence="5 6" key="1">
    <citation type="submission" date="2020-04" db="EMBL/GenBank/DDBJ databases">
        <title>Flammeovirga sp. SR4, a novel species isolated from seawater.</title>
        <authorList>
            <person name="Wang X."/>
        </authorList>
    </citation>
    <scope>NUCLEOTIDE SEQUENCE [LARGE SCALE GENOMIC DNA]</scope>
    <source>
        <strain evidence="5 6">ATCC 23126</strain>
    </source>
</reference>